<dbReference type="PANTHER" id="PTHR43124:SF3">
    <property type="entry name" value="CHLORAMPHENICOL EFFLUX PUMP RV0191"/>
    <property type="match status" value="1"/>
</dbReference>
<feature type="transmembrane region" description="Helical" evidence="6">
    <location>
        <begin position="303"/>
        <end position="325"/>
    </location>
</feature>
<dbReference type="CDD" id="cd17473">
    <property type="entry name" value="MFS_arabinose_efflux_permease_like"/>
    <property type="match status" value="1"/>
</dbReference>
<feature type="transmembrane region" description="Helical" evidence="6">
    <location>
        <begin position="99"/>
        <end position="122"/>
    </location>
</feature>
<accession>A0A897N4T9</accession>
<feature type="transmembrane region" description="Helical" evidence="6">
    <location>
        <begin position="12"/>
        <end position="31"/>
    </location>
</feature>
<name>A0A897N4T9_9EURY</name>
<evidence type="ECO:0000259" key="7">
    <source>
        <dbReference type="PROSITE" id="PS50850"/>
    </source>
</evidence>
<dbReference type="InterPro" id="IPR036259">
    <property type="entry name" value="MFS_trans_sf"/>
</dbReference>
<dbReference type="InterPro" id="IPR001958">
    <property type="entry name" value="Tet-R_TetA/multi-R_MdtG-like"/>
</dbReference>
<gene>
    <name evidence="8" type="ORF">HSR121_2941</name>
</gene>
<organism evidence="8 9">
    <name type="scientific">Halapricum desulfuricans</name>
    <dbReference type="NCBI Taxonomy" id="2841257"/>
    <lineage>
        <taxon>Archaea</taxon>
        <taxon>Methanobacteriati</taxon>
        <taxon>Methanobacteriota</taxon>
        <taxon>Stenosarchaea group</taxon>
        <taxon>Halobacteria</taxon>
        <taxon>Halobacteriales</taxon>
        <taxon>Haloarculaceae</taxon>
        <taxon>Halapricum</taxon>
    </lineage>
</organism>
<feature type="domain" description="Major facilitator superfamily (MFS) profile" evidence="7">
    <location>
        <begin position="9"/>
        <end position="390"/>
    </location>
</feature>
<evidence type="ECO:0000313" key="9">
    <source>
        <dbReference type="Proteomes" id="UP000663525"/>
    </source>
</evidence>
<sequence length="398" mass="40605">MSGDRHRGTLAVILASATLTVMAGAIIGPVVRQIQLGVGVSESLAGLIITTHGALIVVVSPIAGTIIDRVGPRRPYVFGLFLYGIGGGAGVFVDSFGPLLLSRVVLGVGVAFVYTGITVLLYTLYEGQRMDRALGLRSSANSAGAAVWPLVGGALGTLSWQAPFAVYLVAIPLGLAAIAAIPETGHGGRPGDDRSRLERLQAFFGVFRRVPAIPAVYLLYFGANLLLYAIVVFYPQLLAELGVTSTGLVGLYLAVNGAAGGVSAVLYDRLLGALDRHALVLGAFALWIGGLGAAAVVSTRLTAFVPVVMFGLGLGLVFPSSFAWIEALAPPDRQGSLSSYIASAGYLGQFAAPVVFGAVLSVAGLRSVFAAAALAALGGFAALGLALARRDRSAAGAA</sequence>
<dbReference type="PROSITE" id="PS50850">
    <property type="entry name" value="MFS"/>
    <property type="match status" value="1"/>
</dbReference>
<keyword evidence="4 6" id="KW-1133">Transmembrane helix</keyword>
<dbReference type="PRINTS" id="PR01035">
    <property type="entry name" value="TCRTETA"/>
</dbReference>
<feature type="transmembrane region" description="Helical" evidence="6">
    <location>
        <begin position="279"/>
        <end position="297"/>
    </location>
</feature>
<keyword evidence="3 6" id="KW-0812">Transmembrane</keyword>
<feature type="transmembrane region" description="Helical" evidence="6">
    <location>
        <begin position="43"/>
        <end position="64"/>
    </location>
</feature>
<dbReference type="Gene3D" id="1.20.1250.20">
    <property type="entry name" value="MFS general substrate transporter like domains"/>
    <property type="match status" value="1"/>
</dbReference>
<feature type="transmembrane region" description="Helical" evidence="6">
    <location>
        <begin position="134"/>
        <end position="158"/>
    </location>
</feature>
<proteinExistence type="predicted"/>
<evidence type="ECO:0000256" key="3">
    <source>
        <dbReference type="ARBA" id="ARBA00022692"/>
    </source>
</evidence>
<feature type="transmembrane region" description="Helical" evidence="6">
    <location>
        <begin position="76"/>
        <end position="93"/>
    </location>
</feature>
<dbReference type="EMBL" id="CP064787">
    <property type="protein sequence ID" value="QSG07258.1"/>
    <property type="molecule type" value="Genomic_DNA"/>
</dbReference>
<evidence type="ECO:0000256" key="1">
    <source>
        <dbReference type="ARBA" id="ARBA00004651"/>
    </source>
</evidence>
<feature type="transmembrane region" description="Helical" evidence="6">
    <location>
        <begin position="164"/>
        <end position="181"/>
    </location>
</feature>
<keyword evidence="2" id="KW-1003">Cell membrane</keyword>
<evidence type="ECO:0000256" key="5">
    <source>
        <dbReference type="ARBA" id="ARBA00023136"/>
    </source>
</evidence>
<comment type="subcellular location">
    <subcellularLocation>
        <location evidence="1">Cell membrane</location>
        <topology evidence="1">Multi-pass membrane protein</topology>
    </subcellularLocation>
</comment>
<feature type="transmembrane region" description="Helical" evidence="6">
    <location>
        <begin position="368"/>
        <end position="388"/>
    </location>
</feature>
<protein>
    <submittedName>
        <fullName evidence="8">MFS family permease</fullName>
    </submittedName>
</protein>
<feature type="transmembrane region" description="Helical" evidence="6">
    <location>
        <begin position="337"/>
        <end position="362"/>
    </location>
</feature>
<dbReference type="AlphaFoldDB" id="A0A897N4T9"/>
<dbReference type="RefSeq" id="WP_229113701.1">
    <property type="nucleotide sequence ID" value="NZ_CP064787.1"/>
</dbReference>
<dbReference type="Proteomes" id="UP000663525">
    <property type="component" value="Chromosome"/>
</dbReference>
<dbReference type="GO" id="GO:0022857">
    <property type="term" value="F:transmembrane transporter activity"/>
    <property type="evidence" value="ECO:0007669"/>
    <property type="project" value="InterPro"/>
</dbReference>
<dbReference type="PANTHER" id="PTHR43124">
    <property type="entry name" value="PURINE EFFLUX PUMP PBUE"/>
    <property type="match status" value="1"/>
</dbReference>
<feature type="transmembrane region" description="Helical" evidence="6">
    <location>
        <begin position="217"/>
        <end position="237"/>
    </location>
</feature>
<evidence type="ECO:0000256" key="2">
    <source>
        <dbReference type="ARBA" id="ARBA00022475"/>
    </source>
</evidence>
<dbReference type="Pfam" id="PF07690">
    <property type="entry name" value="MFS_1"/>
    <property type="match status" value="1"/>
</dbReference>
<keyword evidence="5 6" id="KW-0472">Membrane</keyword>
<dbReference type="GO" id="GO:0005886">
    <property type="term" value="C:plasma membrane"/>
    <property type="evidence" value="ECO:0007669"/>
    <property type="project" value="UniProtKB-SubCell"/>
</dbReference>
<reference evidence="8" key="1">
    <citation type="submission" date="2020-11" db="EMBL/GenBank/DDBJ databases">
        <title>Carbohydrate-dependent, anaerobic sulfur respiration: A novel catabolism in halophilic archaea.</title>
        <authorList>
            <person name="Sorokin D.Y."/>
            <person name="Messina E."/>
            <person name="Smedile F."/>
            <person name="La Cono V."/>
            <person name="Hallsworth J.E."/>
            <person name="Yakimov M.M."/>
        </authorList>
    </citation>
    <scope>NUCLEOTIDE SEQUENCE</scope>
    <source>
        <strain evidence="8">HSR12-1</strain>
    </source>
</reference>
<dbReference type="InterPro" id="IPR050189">
    <property type="entry name" value="MFS_Efflux_Transporters"/>
</dbReference>
<dbReference type="SUPFAM" id="SSF103473">
    <property type="entry name" value="MFS general substrate transporter"/>
    <property type="match status" value="1"/>
</dbReference>
<dbReference type="InterPro" id="IPR011701">
    <property type="entry name" value="MFS"/>
</dbReference>
<dbReference type="GeneID" id="68856474"/>
<evidence type="ECO:0000256" key="4">
    <source>
        <dbReference type="ARBA" id="ARBA00022989"/>
    </source>
</evidence>
<evidence type="ECO:0000313" key="8">
    <source>
        <dbReference type="EMBL" id="QSG07258.1"/>
    </source>
</evidence>
<feature type="transmembrane region" description="Helical" evidence="6">
    <location>
        <begin position="249"/>
        <end position="267"/>
    </location>
</feature>
<dbReference type="InterPro" id="IPR020846">
    <property type="entry name" value="MFS_dom"/>
</dbReference>
<evidence type="ECO:0000256" key="6">
    <source>
        <dbReference type="SAM" id="Phobius"/>
    </source>
</evidence>